<accession>A0A8J2BPY2</accession>
<sequence length="93" mass="10460">MNLVKDRDRLIRLGFGFPEAALAAQSRSIFVVEPNKMADDIVRPLQKLIRFPVVRGFAASAPLKTAPRRLSKQWHEEAPSFHLPGPFLPLTRG</sequence>
<dbReference type="AlphaFoldDB" id="A0A8J2BPY2"/>
<proteinExistence type="predicted"/>
<reference evidence="1" key="1">
    <citation type="submission" date="2021-02" db="EMBL/GenBank/DDBJ databases">
        <authorList>
            <person name="Cremers G."/>
            <person name="Picone N."/>
        </authorList>
    </citation>
    <scope>NUCLEOTIDE SEQUENCE</scope>
    <source>
        <strain evidence="1">PQ17</strain>
    </source>
</reference>
<organism evidence="1 2">
    <name type="scientific">Candidatus Methylacidithermus pantelleriae</name>
    <dbReference type="NCBI Taxonomy" id="2744239"/>
    <lineage>
        <taxon>Bacteria</taxon>
        <taxon>Pseudomonadati</taxon>
        <taxon>Verrucomicrobiota</taxon>
        <taxon>Methylacidiphilae</taxon>
        <taxon>Methylacidiphilales</taxon>
        <taxon>Methylacidiphilaceae</taxon>
        <taxon>Candidatus Methylacidithermus</taxon>
    </lineage>
</organism>
<protein>
    <submittedName>
        <fullName evidence="1">Uncharacterized protein</fullName>
    </submittedName>
</protein>
<comment type="caution">
    <text evidence="1">The sequence shown here is derived from an EMBL/GenBank/DDBJ whole genome shotgun (WGS) entry which is preliminary data.</text>
</comment>
<dbReference type="Proteomes" id="UP000663859">
    <property type="component" value="Unassembled WGS sequence"/>
</dbReference>
<dbReference type="EMBL" id="CAJNOB010000016">
    <property type="protein sequence ID" value="CAF0697862.1"/>
    <property type="molecule type" value="Genomic_DNA"/>
</dbReference>
<name>A0A8J2BPY2_9BACT</name>
<gene>
    <name evidence="1" type="ORF">MPNT_230043</name>
</gene>
<evidence type="ECO:0000313" key="2">
    <source>
        <dbReference type="Proteomes" id="UP000663859"/>
    </source>
</evidence>
<keyword evidence="2" id="KW-1185">Reference proteome</keyword>
<evidence type="ECO:0000313" key="1">
    <source>
        <dbReference type="EMBL" id="CAF0697862.1"/>
    </source>
</evidence>